<proteinExistence type="predicted"/>
<dbReference type="PANTHER" id="PTHR31111:SF136">
    <property type="entry name" value="F-BOX ASSOCIATED DOMAIN-CONTAINING PROTEIN"/>
    <property type="match status" value="1"/>
</dbReference>
<protein>
    <recommendedName>
        <fullName evidence="3">F-box domain-containing protein</fullName>
    </recommendedName>
</protein>
<gene>
    <name evidence="1" type="ORF">Tsubulata_003970</name>
</gene>
<reference evidence="1" key="2">
    <citation type="journal article" date="2023" name="Plants (Basel)">
        <title>Annotation of the Turnera subulata (Passifloraceae) Draft Genome Reveals the S-Locus Evolved after the Divergence of Turneroideae from Passifloroideae in a Stepwise Manner.</title>
        <authorList>
            <person name="Henning P.M."/>
            <person name="Roalson E.H."/>
            <person name="Mir W."/>
            <person name="McCubbin A.G."/>
            <person name="Shore J.S."/>
        </authorList>
    </citation>
    <scope>NUCLEOTIDE SEQUENCE</scope>
    <source>
        <strain evidence="1">F60SS</strain>
    </source>
</reference>
<accession>A0A9Q0GFB2</accession>
<evidence type="ECO:0000313" key="2">
    <source>
        <dbReference type="Proteomes" id="UP001141552"/>
    </source>
</evidence>
<dbReference type="AlphaFoldDB" id="A0A9Q0GFB2"/>
<reference evidence="1" key="1">
    <citation type="submission" date="2022-02" db="EMBL/GenBank/DDBJ databases">
        <authorList>
            <person name="Henning P.M."/>
            <person name="McCubbin A.G."/>
            <person name="Shore J.S."/>
        </authorList>
    </citation>
    <scope>NUCLEOTIDE SEQUENCE</scope>
    <source>
        <strain evidence="1">F60SS</strain>
        <tissue evidence="1">Leaves</tissue>
    </source>
</reference>
<name>A0A9Q0GFB2_9ROSI</name>
<keyword evidence="2" id="KW-1185">Reference proteome</keyword>
<dbReference type="PANTHER" id="PTHR31111">
    <property type="entry name" value="BNAA05G37150D PROTEIN-RELATED"/>
    <property type="match status" value="1"/>
</dbReference>
<dbReference type="OrthoDB" id="1918594at2759"/>
<dbReference type="InterPro" id="IPR036047">
    <property type="entry name" value="F-box-like_dom_sf"/>
</dbReference>
<organism evidence="1 2">
    <name type="scientific">Turnera subulata</name>
    <dbReference type="NCBI Taxonomy" id="218843"/>
    <lineage>
        <taxon>Eukaryota</taxon>
        <taxon>Viridiplantae</taxon>
        <taxon>Streptophyta</taxon>
        <taxon>Embryophyta</taxon>
        <taxon>Tracheophyta</taxon>
        <taxon>Spermatophyta</taxon>
        <taxon>Magnoliopsida</taxon>
        <taxon>eudicotyledons</taxon>
        <taxon>Gunneridae</taxon>
        <taxon>Pentapetalae</taxon>
        <taxon>rosids</taxon>
        <taxon>fabids</taxon>
        <taxon>Malpighiales</taxon>
        <taxon>Passifloraceae</taxon>
        <taxon>Turnera</taxon>
    </lineage>
</organism>
<sequence>MTSSKKEFLREQRRSSKRKCPGSQVLELFGQPGQLDLMFTGLVLGGGGQFFNYTEVTTIDRTGAVSFNASRDGEGGVEVGVVLNNRDQMDVFRDLLNNRFFLMFDAKLTTTTTKENEKEAVFLPMDVISSILSRVPASSLYENCRLASKAWEEMLRCPKFVNSQISCYHLNLPYRTASIVSSSDGVVLILNRIDSEPADFEYYMGVPIDPKPIFQHYIANPVTRQVLKLPDPDDSCLPREFSGIARIPNTGELKVVVVNKSRR</sequence>
<evidence type="ECO:0008006" key="3">
    <source>
        <dbReference type="Google" id="ProtNLM"/>
    </source>
</evidence>
<dbReference type="SUPFAM" id="SSF81383">
    <property type="entry name" value="F-box domain"/>
    <property type="match status" value="1"/>
</dbReference>
<comment type="caution">
    <text evidence="1">The sequence shown here is derived from an EMBL/GenBank/DDBJ whole genome shotgun (WGS) entry which is preliminary data.</text>
</comment>
<dbReference type="EMBL" id="JAKUCV010001129">
    <property type="protein sequence ID" value="KAJ4847539.1"/>
    <property type="molecule type" value="Genomic_DNA"/>
</dbReference>
<evidence type="ECO:0000313" key="1">
    <source>
        <dbReference type="EMBL" id="KAJ4847539.1"/>
    </source>
</evidence>
<dbReference type="Proteomes" id="UP001141552">
    <property type="component" value="Unassembled WGS sequence"/>
</dbReference>
<dbReference type="Gene3D" id="1.20.1280.50">
    <property type="match status" value="1"/>
</dbReference>